<dbReference type="RefSeq" id="WP_237876356.1">
    <property type="nucleotide sequence ID" value="NZ_JAKLTR010000022.1"/>
</dbReference>
<evidence type="ECO:0000256" key="5">
    <source>
        <dbReference type="SAM" id="Phobius"/>
    </source>
</evidence>
<dbReference type="PANTHER" id="PTHR35008">
    <property type="entry name" value="BLL4482 PROTEIN-RELATED"/>
    <property type="match status" value="1"/>
</dbReference>
<accession>A0ABS9KZ33</accession>
<dbReference type="Proteomes" id="UP001165367">
    <property type="component" value="Unassembled WGS sequence"/>
</dbReference>
<keyword evidence="5" id="KW-0472">Membrane</keyword>
<name>A0ABS9KZ33_9BACT</name>
<organism evidence="7 8">
    <name type="scientific">Terrimonas ginsenosidimutans</name>
    <dbReference type="NCBI Taxonomy" id="2908004"/>
    <lineage>
        <taxon>Bacteria</taxon>
        <taxon>Pseudomonadati</taxon>
        <taxon>Bacteroidota</taxon>
        <taxon>Chitinophagia</taxon>
        <taxon>Chitinophagales</taxon>
        <taxon>Chitinophagaceae</taxon>
        <taxon>Terrimonas</taxon>
    </lineage>
</organism>
<evidence type="ECO:0000313" key="7">
    <source>
        <dbReference type="EMBL" id="MCG2617573.1"/>
    </source>
</evidence>
<keyword evidence="3 4" id="KW-0408">Iron</keyword>
<dbReference type="InterPro" id="IPR051459">
    <property type="entry name" value="Cytochrome_c-type_DH"/>
</dbReference>
<dbReference type="InterPro" id="IPR009056">
    <property type="entry name" value="Cyt_c-like_dom"/>
</dbReference>
<gene>
    <name evidence="7" type="ORF">LZZ85_24955</name>
</gene>
<dbReference type="SUPFAM" id="SSF46626">
    <property type="entry name" value="Cytochrome c"/>
    <property type="match status" value="2"/>
</dbReference>
<dbReference type="Pfam" id="PF00034">
    <property type="entry name" value="Cytochrom_C"/>
    <property type="match status" value="2"/>
</dbReference>
<dbReference type="PROSITE" id="PS51007">
    <property type="entry name" value="CYTC"/>
    <property type="match status" value="2"/>
</dbReference>
<dbReference type="Gene3D" id="1.10.760.10">
    <property type="entry name" value="Cytochrome c-like domain"/>
    <property type="match status" value="2"/>
</dbReference>
<evidence type="ECO:0000256" key="3">
    <source>
        <dbReference type="ARBA" id="ARBA00023004"/>
    </source>
</evidence>
<keyword evidence="5" id="KW-1133">Transmembrane helix</keyword>
<dbReference type="PANTHER" id="PTHR35008:SF8">
    <property type="entry name" value="ALCOHOL DEHYDROGENASE CYTOCHROME C SUBUNIT"/>
    <property type="match status" value="1"/>
</dbReference>
<protein>
    <submittedName>
        <fullName evidence="7">Cytochrome c</fullName>
    </submittedName>
</protein>
<feature type="domain" description="Cytochrome c" evidence="6">
    <location>
        <begin position="198"/>
        <end position="304"/>
    </location>
</feature>
<comment type="caution">
    <text evidence="7">The sequence shown here is derived from an EMBL/GenBank/DDBJ whole genome shotgun (WGS) entry which is preliminary data.</text>
</comment>
<keyword evidence="5" id="KW-0812">Transmembrane</keyword>
<evidence type="ECO:0000313" key="8">
    <source>
        <dbReference type="Proteomes" id="UP001165367"/>
    </source>
</evidence>
<keyword evidence="1 4" id="KW-0349">Heme</keyword>
<evidence type="ECO:0000256" key="2">
    <source>
        <dbReference type="ARBA" id="ARBA00022723"/>
    </source>
</evidence>
<evidence type="ECO:0000256" key="1">
    <source>
        <dbReference type="ARBA" id="ARBA00022617"/>
    </source>
</evidence>
<feature type="transmembrane region" description="Helical" evidence="5">
    <location>
        <begin position="7"/>
        <end position="27"/>
    </location>
</feature>
<sequence>MRRFKKILKWIGLIVLFLVTGITITVMSRQNMTYTRPYPDITASDDSTIIARGKSLVFGAAHCADCHSLSNADSLFEAGQEVPMGGGFVFDLPFGKIYAANISTDIETGIGKYTDKDIARALRYGVKPDGTIVYPFMPFNNMSDDDLKAIISYLKAQKPVRNKVPDHELNVMGNILKAFLIKPVGPEGTPEKSVQPDSSAAYGQYLASVVANCKGCHTERGPTGDFIGVPFSGASAMEEVGGSFIPPNLTTDPGSRIYTWTEQNFITRFRMGRLQKGSPMPWPSYKRMGDMELKAIYRFLKTLPPSKTKALKPQH</sequence>
<reference evidence="7" key="1">
    <citation type="submission" date="2022-01" db="EMBL/GenBank/DDBJ databases">
        <authorList>
            <person name="Jo J.-H."/>
            <person name="Im W.-T."/>
        </authorList>
    </citation>
    <scope>NUCLEOTIDE SEQUENCE</scope>
    <source>
        <strain evidence="7">NA20</strain>
    </source>
</reference>
<dbReference type="EMBL" id="JAKLTR010000022">
    <property type="protein sequence ID" value="MCG2617573.1"/>
    <property type="molecule type" value="Genomic_DNA"/>
</dbReference>
<keyword evidence="2 4" id="KW-0479">Metal-binding</keyword>
<keyword evidence="8" id="KW-1185">Reference proteome</keyword>
<dbReference type="InterPro" id="IPR036909">
    <property type="entry name" value="Cyt_c-like_dom_sf"/>
</dbReference>
<evidence type="ECO:0000256" key="4">
    <source>
        <dbReference type="PROSITE-ProRule" id="PRU00433"/>
    </source>
</evidence>
<feature type="domain" description="Cytochrome c" evidence="6">
    <location>
        <begin position="48"/>
        <end position="158"/>
    </location>
</feature>
<evidence type="ECO:0000259" key="6">
    <source>
        <dbReference type="PROSITE" id="PS51007"/>
    </source>
</evidence>
<proteinExistence type="predicted"/>